<proteinExistence type="predicted"/>
<name>A0A7S4V7S0_9DINO</name>
<accession>A0A7S4V7S0</accession>
<evidence type="ECO:0000313" key="1">
    <source>
        <dbReference type="EMBL" id="CAE4581717.1"/>
    </source>
</evidence>
<sequence>MRRVVRRILERQLTGASLVLLVIRLDNSTILKDQHRLSRCFGGLGDKNLFLALNGVEEDSKDKDGRHLKGARVLEDPEVKQNLDGLPIIPEWRVAISAKYLLCSKIVDSLAGAAQSGEIDLDKIFKDRGLEDFTDKARAAGVSIAADIRDCSEDEVFETLLGVGLNPMRARSVAKACQKAAASSQVPLLAEAGDNRAALRKVYETHFPTMDPEMAEGKHRGDLPELTRAAEEQRTQNGHFKILLGEILGPRRLFLATRLAVEGTVRLAQERRATAEHELAVTMLPVAEAKRLARKLEALVGERAQERLRSAL</sequence>
<dbReference type="AlphaFoldDB" id="A0A7S4V7S0"/>
<protein>
    <submittedName>
        <fullName evidence="1">Uncharacterized protein</fullName>
    </submittedName>
</protein>
<dbReference type="EMBL" id="HBNR01028597">
    <property type="protein sequence ID" value="CAE4581717.1"/>
    <property type="molecule type" value="Transcribed_RNA"/>
</dbReference>
<organism evidence="1">
    <name type="scientific">Alexandrium monilatum</name>
    <dbReference type="NCBI Taxonomy" id="311494"/>
    <lineage>
        <taxon>Eukaryota</taxon>
        <taxon>Sar</taxon>
        <taxon>Alveolata</taxon>
        <taxon>Dinophyceae</taxon>
        <taxon>Gonyaulacales</taxon>
        <taxon>Pyrocystaceae</taxon>
        <taxon>Alexandrium</taxon>
    </lineage>
</organism>
<reference evidence="1" key="1">
    <citation type="submission" date="2021-01" db="EMBL/GenBank/DDBJ databases">
        <authorList>
            <person name="Corre E."/>
            <person name="Pelletier E."/>
            <person name="Niang G."/>
            <person name="Scheremetjew M."/>
            <person name="Finn R."/>
            <person name="Kale V."/>
            <person name="Holt S."/>
            <person name="Cochrane G."/>
            <person name="Meng A."/>
            <person name="Brown T."/>
            <person name="Cohen L."/>
        </authorList>
    </citation>
    <scope>NUCLEOTIDE SEQUENCE</scope>
    <source>
        <strain evidence="1">CCMP3105</strain>
    </source>
</reference>
<gene>
    <name evidence="1" type="ORF">AMON00008_LOCUS19454</name>
</gene>